<accession>A0A327S2R5</accession>
<feature type="transmembrane region" description="Helical" evidence="1">
    <location>
        <begin position="122"/>
        <end position="141"/>
    </location>
</feature>
<comment type="caution">
    <text evidence="2">The sequence shown here is derived from an EMBL/GenBank/DDBJ whole genome shotgun (WGS) entry which is preliminary data.</text>
</comment>
<reference evidence="2 3" key="1">
    <citation type="submission" date="2018-06" db="EMBL/GenBank/DDBJ databases">
        <title>Genomic Encyclopedia of Archaeal and Bacterial Type Strains, Phase II (KMG-II): from individual species to whole genera.</title>
        <authorList>
            <person name="Goeker M."/>
        </authorList>
    </citation>
    <scope>NUCLEOTIDE SEQUENCE [LARGE SCALE GENOMIC DNA]</scope>
    <source>
        <strain evidence="2 3">DSM 14825</strain>
    </source>
</reference>
<organism evidence="2 3">
    <name type="scientific">Pedobacter cryoconitis</name>
    <dbReference type="NCBI Taxonomy" id="188932"/>
    <lineage>
        <taxon>Bacteria</taxon>
        <taxon>Pseudomonadati</taxon>
        <taxon>Bacteroidota</taxon>
        <taxon>Sphingobacteriia</taxon>
        <taxon>Sphingobacteriales</taxon>
        <taxon>Sphingobacteriaceae</taxon>
        <taxon>Pedobacter</taxon>
    </lineage>
</organism>
<dbReference type="EMBL" id="QLLR01000054">
    <property type="protein sequence ID" value="RAJ19967.1"/>
    <property type="molecule type" value="Genomic_DNA"/>
</dbReference>
<protein>
    <submittedName>
        <fullName evidence="2">Uncharacterized protein</fullName>
    </submittedName>
</protein>
<dbReference type="AlphaFoldDB" id="A0A327S2R5"/>
<name>A0A327S2R5_9SPHI</name>
<dbReference type="RefSeq" id="WP_111636488.1">
    <property type="nucleotide sequence ID" value="NZ_QLLR01000054.1"/>
</dbReference>
<gene>
    <name evidence="2" type="ORF">LY11_05223</name>
</gene>
<feature type="transmembrane region" description="Helical" evidence="1">
    <location>
        <begin position="78"/>
        <end position="97"/>
    </location>
</feature>
<dbReference type="Proteomes" id="UP000249754">
    <property type="component" value="Unassembled WGS sequence"/>
</dbReference>
<sequence length="142" mass="16556">MIENLYESYQYYYFRLYLFYLKQWNNNKELAKFATTFILLISNVSNIALLAILSIGLFNIKERSSLGIPASSVLNSTVLSIIIIVVVILIIINYNLLCSKHQEIIEKFNNEKDKVNYSRNGWFVLVYALAPFLAFFLLAYFL</sequence>
<keyword evidence="1" id="KW-0812">Transmembrane</keyword>
<proteinExistence type="predicted"/>
<evidence type="ECO:0000256" key="1">
    <source>
        <dbReference type="SAM" id="Phobius"/>
    </source>
</evidence>
<evidence type="ECO:0000313" key="2">
    <source>
        <dbReference type="EMBL" id="RAJ19967.1"/>
    </source>
</evidence>
<feature type="transmembrane region" description="Helical" evidence="1">
    <location>
        <begin position="37"/>
        <end position="58"/>
    </location>
</feature>
<keyword evidence="1" id="KW-1133">Transmembrane helix</keyword>
<keyword evidence="1" id="KW-0472">Membrane</keyword>
<evidence type="ECO:0000313" key="3">
    <source>
        <dbReference type="Proteomes" id="UP000249754"/>
    </source>
</evidence>